<feature type="transmembrane region" description="Helical" evidence="6">
    <location>
        <begin position="12"/>
        <end position="30"/>
    </location>
</feature>
<evidence type="ECO:0000256" key="4">
    <source>
        <dbReference type="ARBA" id="ARBA00023136"/>
    </source>
</evidence>
<dbReference type="PANTHER" id="PTHR16201">
    <property type="entry name" value="SEVEN TRANSMEMBRANE PROTEIN 1-RELATED"/>
    <property type="match status" value="1"/>
</dbReference>
<organism evidence="7 8">
    <name type="scientific">Phanerochaete sordida</name>
    <dbReference type="NCBI Taxonomy" id="48140"/>
    <lineage>
        <taxon>Eukaryota</taxon>
        <taxon>Fungi</taxon>
        <taxon>Dikarya</taxon>
        <taxon>Basidiomycota</taxon>
        <taxon>Agaricomycotina</taxon>
        <taxon>Agaricomycetes</taxon>
        <taxon>Polyporales</taxon>
        <taxon>Phanerochaetaceae</taxon>
        <taxon>Phanerochaete</taxon>
    </lineage>
</organism>
<feature type="region of interest" description="Disordered" evidence="5">
    <location>
        <begin position="322"/>
        <end position="350"/>
    </location>
</feature>
<feature type="transmembrane region" description="Helical" evidence="6">
    <location>
        <begin position="244"/>
        <end position="267"/>
    </location>
</feature>
<comment type="caution">
    <text evidence="7">The sequence shown here is derived from an EMBL/GenBank/DDBJ whole genome shotgun (WGS) entry which is preliminary data.</text>
</comment>
<evidence type="ECO:0000313" key="8">
    <source>
        <dbReference type="Proteomes" id="UP000703269"/>
    </source>
</evidence>
<sequence length="367" mass="41132">MLEDCFNPIHDVFMDVLTGGLCVGLVISYLPQHFRIILAKSSEGFSPWFLLLGSLSAASGMLNIVTMQWDIIRCCRAMTVGSCIEMTAGVFQLTLQWACFTFILVLYMIYYPPHKKYATVDLDSHDNRPPQHVKTGVKTDEWRLSIILAWVVLLYTLLVTFVTFLLLGIRPPHEVPRRIDRVDIWATFLGVTSTILAAFQYLPQIVHTYRHKLVGALSIPMMCIQTPGAILMVLSIALRPATNWTTWCPYAAAGILQGTLLVMCIIWKGRQKRLGIDDFGNPIVPSWTTNDPNPQLQDSPIPVTQGPAGNVPVQEAVSEAVQTDVRTPSPEPAPLDNAHEDTPLLKKDNTPDTASWTWFNWLVPKRH</sequence>
<dbReference type="GO" id="GO:0016020">
    <property type="term" value="C:membrane"/>
    <property type="evidence" value="ECO:0007669"/>
    <property type="project" value="UniProtKB-SubCell"/>
</dbReference>
<dbReference type="Proteomes" id="UP000703269">
    <property type="component" value="Unassembled WGS sequence"/>
</dbReference>
<feature type="transmembrane region" description="Helical" evidence="6">
    <location>
        <begin position="89"/>
        <end position="110"/>
    </location>
</feature>
<comment type="subcellular location">
    <subcellularLocation>
        <location evidence="1">Membrane</location>
        <topology evidence="1">Multi-pass membrane protein</topology>
    </subcellularLocation>
</comment>
<evidence type="ECO:0000313" key="7">
    <source>
        <dbReference type="EMBL" id="GJE93659.1"/>
    </source>
</evidence>
<dbReference type="AlphaFoldDB" id="A0A9P3GG40"/>
<gene>
    <name evidence="7" type="ORF">PsYK624_098190</name>
</gene>
<reference evidence="7 8" key="1">
    <citation type="submission" date="2021-08" db="EMBL/GenBank/DDBJ databases">
        <title>Draft Genome Sequence of Phanerochaete sordida strain YK-624.</title>
        <authorList>
            <person name="Mori T."/>
            <person name="Dohra H."/>
            <person name="Suzuki T."/>
            <person name="Kawagishi H."/>
            <person name="Hirai H."/>
        </authorList>
    </citation>
    <scope>NUCLEOTIDE SEQUENCE [LARGE SCALE GENOMIC DNA]</scope>
    <source>
        <strain evidence="7 8">YK-624</strain>
    </source>
</reference>
<dbReference type="PANTHER" id="PTHR16201:SF11">
    <property type="entry name" value="PQ-LOOP REPEAT-CONTAINING PROTEIN"/>
    <property type="match status" value="1"/>
</dbReference>
<feature type="region of interest" description="Disordered" evidence="5">
    <location>
        <begin position="288"/>
        <end position="310"/>
    </location>
</feature>
<evidence type="ECO:0000256" key="6">
    <source>
        <dbReference type="SAM" id="Phobius"/>
    </source>
</evidence>
<evidence type="ECO:0000256" key="5">
    <source>
        <dbReference type="SAM" id="MobiDB-lite"/>
    </source>
</evidence>
<feature type="transmembrane region" description="Helical" evidence="6">
    <location>
        <begin position="184"/>
        <end position="202"/>
    </location>
</feature>
<keyword evidence="3 6" id="KW-1133">Transmembrane helix</keyword>
<dbReference type="InterPro" id="IPR051415">
    <property type="entry name" value="LAAT-1"/>
</dbReference>
<feature type="transmembrane region" description="Helical" evidence="6">
    <location>
        <begin position="50"/>
        <end position="69"/>
    </location>
</feature>
<dbReference type="SMART" id="SM00679">
    <property type="entry name" value="CTNS"/>
    <property type="match status" value="2"/>
</dbReference>
<feature type="compositionally biased region" description="Polar residues" evidence="5">
    <location>
        <begin position="288"/>
        <end position="298"/>
    </location>
</feature>
<keyword evidence="4 6" id="KW-0472">Membrane</keyword>
<feature type="transmembrane region" description="Helical" evidence="6">
    <location>
        <begin position="144"/>
        <end position="169"/>
    </location>
</feature>
<accession>A0A9P3GG40</accession>
<keyword evidence="8" id="KW-1185">Reference proteome</keyword>
<keyword evidence="2 6" id="KW-0812">Transmembrane</keyword>
<proteinExistence type="predicted"/>
<dbReference type="OrthoDB" id="19344at2759"/>
<name>A0A9P3GG40_9APHY</name>
<evidence type="ECO:0000256" key="3">
    <source>
        <dbReference type="ARBA" id="ARBA00022989"/>
    </source>
</evidence>
<dbReference type="InterPro" id="IPR006603">
    <property type="entry name" value="PQ-loop_rpt"/>
</dbReference>
<feature type="compositionally biased region" description="Basic and acidic residues" evidence="5">
    <location>
        <begin position="337"/>
        <end position="350"/>
    </location>
</feature>
<dbReference type="Pfam" id="PF04193">
    <property type="entry name" value="PQ-loop"/>
    <property type="match status" value="2"/>
</dbReference>
<evidence type="ECO:0000256" key="1">
    <source>
        <dbReference type="ARBA" id="ARBA00004141"/>
    </source>
</evidence>
<feature type="transmembrane region" description="Helical" evidence="6">
    <location>
        <begin position="214"/>
        <end position="238"/>
    </location>
</feature>
<protein>
    <submittedName>
        <fullName evidence="7">PQ-loop repeat-containing protein</fullName>
    </submittedName>
</protein>
<evidence type="ECO:0000256" key="2">
    <source>
        <dbReference type="ARBA" id="ARBA00022692"/>
    </source>
</evidence>
<dbReference type="Gene3D" id="1.20.1280.290">
    <property type="match status" value="2"/>
</dbReference>
<dbReference type="EMBL" id="BPQB01000034">
    <property type="protein sequence ID" value="GJE93659.1"/>
    <property type="molecule type" value="Genomic_DNA"/>
</dbReference>